<sequence>MVQNILEKKYPFRKEYGVVQTLFENDEKKSKITFIIEIERLEPFEYSIRRKNILINDKVPDLVIEQLSEKIGNVFFPLEVETLESGNLKHISNLDEIRKRWKSLKPKLVEYYKGKLAKELIKNVEDELESKNIIQNRILNSLFYRLYFLPFRDYIKEENADFDLYLPVFPFKNKVKYNIKIIDSKLSEEGKGVMKISGKCIDQRSFEQIINNRKNAESDEEENNCGGKVDLIYQFNKEDGSVFSIQAEIGLQSKDEKNIRLINFELYQL</sequence>
<dbReference type="STRING" id="1685010.A0O34_04930"/>
<dbReference type="OrthoDB" id="1231534at2"/>
<gene>
    <name evidence="1" type="ORF">A0O34_04930</name>
</gene>
<proteinExistence type="predicted"/>
<dbReference type="Proteomes" id="UP000077824">
    <property type="component" value="Chromosome"/>
</dbReference>
<reference evidence="1 2" key="1">
    <citation type="submission" date="2016-04" db="EMBL/GenBank/DDBJ databases">
        <title>Complete Genome Sequence of Chryseobacterium sp. IHBB 10212.</title>
        <authorList>
            <person name="Pal M."/>
            <person name="Swarnkar M.K."/>
            <person name="Kaushal K."/>
            <person name="Chhibber S."/>
            <person name="Singh A.K."/>
            <person name="Gulati A."/>
        </authorList>
    </citation>
    <scope>NUCLEOTIDE SEQUENCE [LARGE SCALE GENOMIC DNA]</scope>
    <source>
        <strain evidence="1 2">IHBB 10212</strain>
    </source>
</reference>
<dbReference type="KEGG" id="chh:A0O34_04930"/>
<evidence type="ECO:0000313" key="1">
    <source>
        <dbReference type="EMBL" id="ANF49913.1"/>
    </source>
</evidence>
<organism evidence="1 2">
    <name type="scientific">Chryseobacterium glaciei</name>
    <dbReference type="NCBI Taxonomy" id="1685010"/>
    <lineage>
        <taxon>Bacteria</taxon>
        <taxon>Pseudomonadati</taxon>
        <taxon>Bacteroidota</taxon>
        <taxon>Flavobacteriia</taxon>
        <taxon>Flavobacteriales</taxon>
        <taxon>Weeksellaceae</taxon>
        <taxon>Chryseobacterium group</taxon>
        <taxon>Chryseobacterium</taxon>
    </lineage>
</organism>
<evidence type="ECO:0000313" key="2">
    <source>
        <dbReference type="Proteomes" id="UP000077824"/>
    </source>
</evidence>
<accession>A0A172XSD5</accession>
<keyword evidence="2" id="KW-1185">Reference proteome</keyword>
<dbReference type="EMBL" id="CP015199">
    <property type="protein sequence ID" value="ANF49913.1"/>
    <property type="molecule type" value="Genomic_DNA"/>
</dbReference>
<protein>
    <submittedName>
        <fullName evidence="1">Uncharacterized protein</fullName>
    </submittedName>
</protein>
<dbReference type="RefSeq" id="WP_066751979.1">
    <property type="nucleotide sequence ID" value="NZ_CP015199.1"/>
</dbReference>
<dbReference type="AlphaFoldDB" id="A0A172XSD5"/>
<name>A0A172XSD5_9FLAO</name>